<evidence type="ECO:0000256" key="4">
    <source>
        <dbReference type="ARBA" id="ARBA00010951"/>
    </source>
</evidence>
<accession>A0A8R1YJV4</accession>
<gene>
    <name evidence="16" type="primary">WBGene00203317</name>
</gene>
<dbReference type="PANTHER" id="PTHR11943:SF1">
    <property type="entry name" value="GALACTOSE-1-PHOSPHATE URIDYLYLTRANSFERASE"/>
    <property type="match status" value="1"/>
</dbReference>
<dbReference type="GO" id="GO:0033499">
    <property type="term" value="P:galactose catabolic process via UDP-galactose, Leloir pathway"/>
    <property type="evidence" value="ECO:0000318"/>
    <property type="project" value="GO_Central"/>
</dbReference>
<evidence type="ECO:0000256" key="13">
    <source>
        <dbReference type="ARBA" id="ARBA00071281"/>
    </source>
</evidence>
<organism evidence="16 17">
    <name type="scientific">Pristionchus pacificus</name>
    <name type="common">Parasitic nematode worm</name>
    <dbReference type="NCBI Taxonomy" id="54126"/>
    <lineage>
        <taxon>Eukaryota</taxon>
        <taxon>Metazoa</taxon>
        <taxon>Ecdysozoa</taxon>
        <taxon>Nematoda</taxon>
        <taxon>Chromadorea</taxon>
        <taxon>Rhabditida</taxon>
        <taxon>Rhabditina</taxon>
        <taxon>Diplogasteromorpha</taxon>
        <taxon>Diplogasteroidea</taxon>
        <taxon>Neodiplogasteridae</taxon>
        <taxon>Pristionchus</taxon>
    </lineage>
</organism>
<dbReference type="InterPro" id="IPR001937">
    <property type="entry name" value="GalP_UDPtransf1"/>
</dbReference>
<dbReference type="GO" id="GO:0008108">
    <property type="term" value="F:UDP-glucose:hexose-1-phosphate uridylyltransferase activity"/>
    <property type="evidence" value="ECO:0000318"/>
    <property type="project" value="GO_Central"/>
</dbReference>
<dbReference type="InterPro" id="IPR005850">
    <property type="entry name" value="GalP_Utransf_C"/>
</dbReference>
<dbReference type="PANTHER" id="PTHR11943">
    <property type="entry name" value="GALACTOSE-1-PHOSPHATE URIDYLYLTRANSFERASE"/>
    <property type="match status" value="1"/>
</dbReference>
<reference evidence="16" key="2">
    <citation type="submission" date="2022-06" db="UniProtKB">
        <authorList>
            <consortium name="EnsemblMetazoa"/>
        </authorList>
    </citation>
    <scope>IDENTIFICATION</scope>
    <source>
        <strain evidence="16">PS312</strain>
    </source>
</reference>
<comment type="pathway">
    <text evidence="3">Carbohydrate metabolism; galactose metabolism.</text>
</comment>
<evidence type="ECO:0000259" key="14">
    <source>
        <dbReference type="Pfam" id="PF01087"/>
    </source>
</evidence>
<dbReference type="Proteomes" id="UP000005239">
    <property type="component" value="Unassembled WGS sequence"/>
</dbReference>
<evidence type="ECO:0000256" key="9">
    <source>
        <dbReference type="ARBA" id="ARBA00022833"/>
    </source>
</evidence>
<accession>A0A2A6BQ54</accession>
<dbReference type="Gene3D" id="3.30.428.10">
    <property type="entry name" value="HIT-like"/>
    <property type="match status" value="2"/>
</dbReference>
<keyword evidence="6" id="KW-0808">Transferase</keyword>
<comment type="similarity">
    <text evidence="4">Belongs to the galactose-1-phosphate uridylyltransferase type 1 family.</text>
</comment>
<dbReference type="InterPro" id="IPR036265">
    <property type="entry name" value="HIT-like_sf"/>
</dbReference>
<keyword evidence="10" id="KW-0299">Galactose metabolism</keyword>
<evidence type="ECO:0000256" key="8">
    <source>
        <dbReference type="ARBA" id="ARBA00022723"/>
    </source>
</evidence>
<dbReference type="EC" id="2.7.7.12" evidence="5"/>
<evidence type="ECO:0000313" key="17">
    <source>
        <dbReference type="Proteomes" id="UP000005239"/>
    </source>
</evidence>
<keyword evidence="11" id="KW-0119">Carbohydrate metabolism</keyword>
<reference evidence="17" key="1">
    <citation type="journal article" date="2008" name="Nat. Genet.">
        <title>The Pristionchus pacificus genome provides a unique perspective on nematode lifestyle and parasitism.</title>
        <authorList>
            <person name="Dieterich C."/>
            <person name="Clifton S.W."/>
            <person name="Schuster L.N."/>
            <person name="Chinwalla A."/>
            <person name="Delehaunty K."/>
            <person name="Dinkelacker I."/>
            <person name="Fulton L."/>
            <person name="Fulton R."/>
            <person name="Godfrey J."/>
            <person name="Minx P."/>
            <person name="Mitreva M."/>
            <person name="Roeseler W."/>
            <person name="Tian H."/>
            <person name="Witte H."/>
            <person name="Yang S.P."/>
            <person name="Wilson R.K."/>
            <person name="Sommer R.J."/>
        </authorList>
    </citation>
    <scope>NUCLEOTIDE SEQUENCE [LARGE SCALE GENOMIC DNA]</scope>
    <source>
        <strain evidence="17">PS312</strain>
    </source>
</reference>
<keyword evidence="9" id="KW-0862">Zinc</keyword>
<evidence type="ECO:0000256" key="2">
    <source>
        <dbReference type="ARBA" id="ARBA00001947"/>
    </source>
</evidence>
<evidence type="ECO:0000256" key="1">
    <source>
        <dbReference type="ARBA" id="ARBA00001107"/>
    </source>
</evidence>
<dbReference type="AlphaFoldDB" id="A0A2A6BQ54"/>
<evidence type="ECO:0000256" key="12">
    <source>
        <dbReference type="ARBA" id="ARBA00030549"/>
    </source>
</evidence>
<feature type="domain" description="Galactose-1-phosphate uridyl transferase C-terminal" evidence="15">
    <location>
        <begin position="184"/>
        <end position="352"/>
    </location>
</feature>
<feature type="domain" description="Galactose-1-phosphate uridyl transferase N-terminal" evidence="14">
    <location>
        <begin position="8"/>
        <end position="177"/>
    </location>
</feature>
<dbReference type="GO" id="GO:0005737">
    <property type="term" value="C:cytoplasm"/>
    <property type="evidence" value="ECO:0000318"/>
    <property type="project" value="GO_Central"/>
</dbReference>
<evidence type="ECO:0000256" key="7">
    <source>
        <dbReference type="ARBA" id="ARBA00022695"/>
    </source>
</evidence>
<comment type="cofactor">
    <cofactor evidence="2">
        <name>Zn(2+)</name>
        <dbReference type="ChEBI" id="CHEBI:29105"/>
    </cofactor>
</comment>
<evidence type="ECO:0000256" key="6">
    <source>
        <dbReference type="ARBA" id="ARBA00022679"/>
    </source>
</evidence>
<dbReference type="SUPFAM" id="SSF54197">
    <property type="entry name" value="HIT-like"/>
    <property type="match status" value="2"/>
</dbReference>
<name>A0A2A6BQ54_PRIPA</name>
<keyword evidence="17" id="KW-1185">Reference proteome</keyword>
<dbReference type="EnsemblMetazoa" id="PPA30449.1">
    <property type="protein sequence ID" value="PPA30449.1"/>
    <property type="gene ID" value="WBGene00203317"/>
</dbReference>
<evidence type="ECO:0000256" key="11">
    <source>
        <dbReference type="ARBA" id="ARBA00023277"/>
    </source>
</evidence>
<dbReference type="Pfam" id="PF02744">
    <property type="entry name" value="GalP_UDP_tr_C"/>
    <property type="match status" value="1"/>
</dbReference>
<keyword evidence="7" id="KW-0548">Nucleotidyltransferase</keyword>
<evidence type="ECO:0000259" key="15">
    <source>
        <dbReference type="Pfam" id="PF02744"/>
    </source>
</evidence>
<sequence>MSGEERKSNNYRRYNPLLDEWIIVAGNRVSRPWTGASTHSSYATSFQLTTTLNPLAPGGMRSSGKTTPLYESVFVFDNDFPSFTNYDDVTETSESHDDELFQQHTIRGECRVICYHPSSEKSIALMDNKETLAVVHLWLTQFVELAPKWKWVQNRGAAVGSSNNHPHGQIWAGSFLPNLPMRKDENQRKYYEKHGRSLLLDYIEKEEKKKERVVLINDHWIVVVPFWALWPYETMVIPRRAVKRLSELTEDEQVSLADILRHLMIKYDNIFKCAFPFGMGWLGAPTGEELTQVGRDYSHWQLHLIVHPPLLRSSTVPKYMAGYEILAEPQRDITAEMAAKTIRDQSEVHYTKNE</sequence>
<evidence type="ECO:0000256" key="5">
    <source>
        <dbReference type="ARBA" id="ARBA00012384"/>
    </source>
</evidence>
<dbReference type="GO" id="GO:0008270">
    <property type="term" value="F:zinc ion binding"/>
    <property type="evidence" value="ECO:0007669"/>
    <property type="project" value="InterPro"/>
</dbReference>
<dbReference type="PIRSF" id="PIRSF000808">
    <property type="entry name" value="GalT"/>
    <property type="match status" value="1"/>
</dbReference>
<proteinExistence type="inferred from homology"/>
<dbReference type="OrthoDB" id="418412at2759"/>
<dbReference type="InterPro" id="IPR005849">
    <property type="entry name" value="GalP_Utransf_N"/>
</dbReference>
<dbReference type="NCBIfam" id="TIGR00209">
    <property type="entry name" value="galT_1"/>
    <property type="match status" value="1"/>
</dbReference>
<evidence type="ECO:0000256" key="10">
    <source>
        <dbReference type="ARBA" id="ARBA00023144"/>
    </source>
</evidence>
<evidence type="ECO:0000313" key="16">
    <source>
        <dbReference type="EnsemblMetazoa" id="PPA30449.1"/>
    </source>
</evidence>
<dbReference type="Pfam" id="PF01087">
    <property type="entry name" value="GalP_UDP_transf"/>
    <property type="match status" value="1"/>
</dbReference>
<protein>
    <recommendedName>
        <fullName evidence="13">Probable galactose-1-phosphate uridylyltransferase</fullName>
        <ecNumber evidence="5">2.7.7.12</ecNumber>
    </recommendedName>
    <alternativeName>
        <fullName evidence="12">UDP-glucose--hexose-1-phosphate uridylyltransferase</fullName>
    </alternativeName>
</protein>
<dbReference type="FunFam" id="3.30.428.10:FF:000001">
    <property type="entry name" value="Galactose-1-phosphate uridylyltransferase"/>
    <property type="match status" value="1"/>
</dbReference>
<comment type="catalytic activity">
    <reaction evidence="1">
        <text>alpha-D-galactose 1-phosphate + UDP-alpha-D-glucose = alpha-D-glucose 1-phosphate + UDP-alpha-D-galactose</text>
        <dbReference type="Rhea" id="RHEA:13989"/>
        <dbReference type="ChEBI" id="CHEBI:58336"/>
        <dbReference type="ChEBI" id="CHEBI:58601"/>
        <dbReference type="ChEBI" id="CHEBI:58885"/>
        <dbReference type="ChEBI" id="CHEBI:66914"/>
        <dbReference type="EC" id="2.7.7.12"/>
    </reaction>
</comment>
<evidence type="ECO:0000256" key="3">
    <source>
        <dbReference type="ARBA" id="ARBA00004947"/>
    </source>
</evidence>
<keyword evidence="8" id="KW-0479">Metal-binding</keyword>